<dbReference type="AlphaFoldDB" id="A0ABC8RDI7"/>
<reference evidence="2 3" key="1">
    <citation type="submission" date="2024-02" db="EMBL/GenBank/DDBJ databases">
        <authorList>
            <person name="Vignale AGUSTIN F."/>
            <person name="Sosa J E."/>
            <person name="Modenutti C."/>
        </authorList>
    </citation>
    <scope>NUCLEOTIDE SEQUENCE [LARGE SCALE GENOMIC DNA]</scope>
</reference>
<comment type="caution">
    <text evidence="2">The sequence shown here is derived from an EMBL/GenBank/DDBJ whole genome shotgun (WGS) entry which is preliminary data.</text>
</comment>
<evidence type="ECO:0000313" key="2">
    <source>
        <dbReference type="EMBL" id="CAK9143030.1"/>
    </source>
</evidence>
<dbReference type="EMBL" id="CAUOFW020001278">
    <property type="protein sequence ID" value="CAK9143030.1"/>
    <property type="molecule type" value="Genomic_DNA"/>
</dbReference>
<organism evidence="2 3">
    <name type="scientific">Ilex paraguariensis</name>
    <name type="common">yerba mate</name>
    <dbReference type="NCBI Taxonomy" id="185542"/>
    <lineage>
        <taxon>Eukaryota</taxon>
        <taxon>Viridiplantae</taxon>
        <taxon>Streptophyta</taxon>
        <taxon>Embryophyta</taxon>
        <taxon>Tracheophyta</taxon>
        <taxon>Spermatophyta</taxon>
        <taxon>Magnoliopsida</taxon>
        <taxon>eudicotyledons</taxon>
        <taxon>Gunneridae</taxon>
        <taxon>Pentapetalae</taxon>
        <taxon>asterids</taxon>
        <taxon>campanulids</taxon>
        <taxon>Aquifoliales</taxon>
        <taxon>Aquifoliaceae</taxon>
        <taxon>Ilex</taxon>
    </lineage>
</organism>
<feature type="region of interest" description="Disordered" evidence="1">
    <location>
        <begin position="31"/>
        <end position="50"/>
    </location>
</feature>
<name>A0ABC8RDI7_9AQUA</name>
<proteinExistence type="predicted"/>
<protein>
    <submittedName>
        <fullName evidence="2">Uncharacterized protein</fullName>
    </submittedName>
</protein>
<sequence length="109" mass="13129">MLELLEWRRMWGRTKWHRRLGLEPELPRRRRLSRRRLPPSSPPPMQQKGFSSSLPPFIVYVQREREALLFLLEVSEGSEWEEWQTQWVEDGSEWWGLYTGSNVCVCVSK</sequence>
<gene>
    <name evidence="2" type="ORF">ILEXP_LOCUS10726</name>
</gene>
<dbReference type="Proteomes" id="UP001642360">
    <property type="component" value="Unassembled WGS sequence"/>
</dbReference>
<evidence type="ECO:0000313" key="3">
    <source>
        <dbReference type="Proteomes" id="UP001642360"/>
    </source>
</evidence>
<accession>A0ABC8RDI7</accession>
<evidence type="ECO:0000256" key="1">
    <source>
        <dbReference type="SAM" id="MobiDB-lite"/>
    </source>
</evidence>
<keyword evidence="3" id="KW-1185">Reference proteome</keyword>